<dbReference type="GO" id="GO:0012507">
    <property type="term" value="C:ER to Golgi transport vesicle membrane"/>
    <property type="evidence" value="ECO:0007669"/>
    <property type="project" value="UniProtKB-SubCell"/>
</dbReference>
<comment type="subcellular location">
    <subcellularLocation>
        <location evidence="3">Cytoplasmic vesicle</location>
        <location evidence="3">COPII-coated vesicle membrane</location>
        <topology evidence="3">Multi-pass membrane protein</topology>
    </subcellularLocation>
    <subcellularLocation>
        <location evidence="4">Cytoplasmic vesicle</location>
        <location evidence="4">Secretory vesicle membrane</location>
        <topology evidence="4">Multi-pass membrane protein</topology>
    </subcellularLocation>
    <subcellularLocation>
        <location evidence="2">Golgi apparatus</location>
        <location evidence="2">Golgi stack membrane</location>
        <topology evidence="2">Multi-pass membrane protein</topology>
    </subcellularLocation>
    <subcellularLocation>
        <location evidence="1">Golgi apparatus</location>
        <location evidence="1">trans-Golgi network membrane</location>
        <topology evidence="1">Multi-pass membrane protein</topology>
    </subcellularLocation>
</comment>
<feature type="region of interest" description="Disordered" evidence="21">
    <location>
        <begin position="189"/>
        <end position="271"/>
    </location>
</feature>
<evidence type="ECO:0000256" key="2">
    <source>
        <dbReference type="ARBA" id="ARBA00004205"/>
    </source>
</evidence>
<dbReference type="NCBIfam" id="TIGR01297">
    <property type="entry name" value="CDF"/>
    <property type="match status" value="1"/>
</dbReference>
<dbReference type="PANTHER" id="PTHR45755">
    <property type="match status" value="1"/>
</dbReference>
<feature type="transmembrane region" description="Helical" evidence="22">
    <location>
        <begin position="133"/>
        <end position="154"/>
    </location>
</feature>
<keyword evidence="6" id="KW-0813">Transport</keyword>
<feature type="transmembrane region" description="Helical" evidence="22">
    <location>
        <begin position="951"/>
        <end position="968"/>
    </location>
</feature>
<dbReference type="InterPro" id="IPR058533">
    <property type="entry name" value="Cation_efflux_TM"/>
</dbReference>
<feature type="compositionally biased region" description="Basic and acidic residues" evidence="21">
    <location>
        <begin position="1064"/>
        <end position="1092"/>
    </location>
</feature>
<feature type="transmembrane region" description="Helical" evidence="22">
    <location>
        <begin position="770"/>
        <end position="789"/>
    </location>
</feature>
<evidence type="ECO:0000256" key="15">
    <source>
        <dbReference type="ARBA" id="ARBA00023136"/>
    </source>
</evidence>
<comment type="subunit">
    <text evidence="16">Heterodimer with SLC30A6/ZNT6; form a functional zinc ion transmembrane transporter.</text>
</comment>
<evidence type="ECO:0000259" key="23">
    <source>
        <dbReference type="Pfam" id="PF01545"/>
    </source>
</evidence>
<feature type="region of interest" description="Disordered" evidence="21">
    <location>
        <begin position="1052"/>
        <end position="1092"/>
    </location>
</feature>
<evidence type="ECO:0000256" key="11">
    <source>
        <dbReference type="ARBA" id="ARBA00022906"/>
    </source>
</evidence>
<dbReference type="GO" id="GO:0015297">
    <property type="term" value="F:antiporter activity"/>
    <property type="evidence" value="ECO:0007669"/>
    <property type="project" value="UniProtKB-KW"/>
</dbReference>
<dbReference type="PANTHER" id="PTHR45755:SF1">
    <property type="entry name" value="PROTON-COUPLED ZINC ANTIPORTER SLC30A5"/>
    <property type="match status" value="1"/>
</dbReference>
<keyword evidence="12 22" id="KW-1133">Transmembrane helix</keyword>
<keyword evidence="8 22" id="KW-0812">Transmembrane</keyword>
<dbReference type="InterPro" id="IPR002524">
    <property type="entry name" value="Cation_efflux"/>
</dbReference>
<feature type="transmembrane region" description="Helical" evidence="22">
    <location>
        <begin position="500"/>
        <end position="522"/>
    </location>
</feature>
<keyword evidence="10" id="KW-0862">Zinc</keyword>
<dbReference type="Gene3D" id="1.20.1510.10">
    <property type="entry name" value="Cation efflux protein transmembrane domain"/>
    <property type="match status" value="1"/>
</dbReference>
<feature type="transmembrane region" description="Helical" evidence="22">
    <location>
        <begin position="625"/>
        <end position="643"/>
    </location>
</feature>
<dbReference type="GO" id="GO:0005385">
    <property type="term" value="F:zinc ion transmembrane transporter activity"/>
    <property type="evidence" value="ECO:0007669"/>
    <property type="project" value="InterPro"/>
</dbReference>
<dbReference type="Proteomes" id="UP000663844">
    <property type="component" value="Unassembled WGS sequence"/>
</dbReference>
<evidence type="ECO:0000256" key="3">
    <source>
        <dbReference type="ARBA" id="ARBA00004557"/>
    </source>
</evidence>
<keyword evidence="9" id="KW-0479">Metal-binding</keyword>
<feature type="transmembrane region" description="Helical" evidence="22">
    <location>
        <begin position="669"/>
        <end position="694"/>
    </location>
</feature>
<proteinExistence type="inferred from homology"/>
<evidence type="ECO:0000256" key="16">
    <source>
        <dbReference type="ARBA" id="ARBA00038531"/>
    </source>
</evidence>
<keyword evidence="13" id="KW-0333">Golgi apparatus</keyword>
<evidence type="ECO:0000313" key="24">
    <source>
        <dbReference type="EMBL" id="CAF3523613.1"/>
    </source>
</evidence>
<keyword evidence="7" id="KW-0050">Antiport</keyword>
<dbReference type="InterPro" id="IPR027469">
    <property type="entry name" value="Cation_efflux_TMD_sf"/>
</dbReference>
<evidence type="ECO:0000256" key="5">
    <source>
        <dbReference type="ARBA" id="ARBA00008873"/>
    </source>
</evidence>
<feature type="transmembrane region" description="Helical" evidence="22">
    <location>
        <begin position="528"/>
        <end position="548"/>
    </location>
</feature>
<reference evidence="24" key="1">
    <citation type="submission" date="2021-02" db="EMBL/GenBank/DDBJ databases">
        <authorList>
            <person name="Nowell W R."/>
        </authorList>
    </citation>
    <scope>NUCLEOTIDE SEQUENCE</scope>
</reference>
<dbReference type="GO" id="GO:0006882">
    <property type="term" value="P:intracellular zinc ion homeostasis"/>
    <property type="evidence" value="ECO:0007669"/>
    <property type="project" value="InterPro"/>
</dbReference>
<dbReference type="EMBL" id="CAJOAZ010000085">
    <property type="protein sequence ID" value="CAF3523613.1"/>
    <property type="molecule type" value="Genomic_DNA"/>
</dbReference>
<evidence type="ECO:0000313" key="25">
    <source>
        <dbReference type="Proteomes" id="UP000663844"/>
    </source>
</evidence>
<evidence type="ECO:0000256" key="14">
    <source>
        <dbReference type="ARBA" id="ARBA00023065"/>
    </source>
</evidence>
<feature type="transmembrane region" description="Helical" evidence="22">
    <location>
        <begin position="560"/>
        <end position="581"/>
    </location>
</feature>
<organism evidence="24 25">
    <name type="scientific">Adineta steineri</name>
    <dbReference type="NCBI Taxonomy" id="433720"/>
    <lineage>
        <taxon>Eukaryota</taxon>
        <taxon>Metazoa</taxon>
        <taxon>Spiralia</taxon>
        <taxon>Gnathifera</taxon>
        <taxon>Rotifera</taxon>
        <taxon>Eurotatoria</taxon>
        <taxon>Bdelloidea</taxon>
        <taxon>Adinetida</taxon>
        <taxon>Adinetidae</taxon>
        <taxon>Adineta</taxon>
    </lineage>
</organism>
<accession>A0A818IFI8</accession>
<feature type="transmembrane region" description="Helical" evidence="22">
    <location>
        <begin position="849"/>
        <end position="868"/>
    </location>
</feature>
<feature type="transmembrane region" description="Helical" evidence="22">
    <location>
        <begin position="988"/>
        <end position="1009"/>
    </location>
</feature>
<evidence type="ECO:0000256" key="4">
    <source>
        <dbReference type="ARBA" id="ARBA00004638"/>
    </source>
</evidence>
<feature type="transmembrane region" description="Helical" evidence="22">
    <location>
        <begin position="1021"/>
        <end position="1041"/>
    </location>
</feature>
<dbReference type="AlphaFoldDB" id="A0A818IFI8"/>
<feature type="transmembrane region" description="Helical" evidence="22">
    <location>
        <begin position="920"/>
        <end position="939"/>
    </location>
</feature>
<evidence type="ECO:0000256" key="20">
    <source>
        <dbReference type="ARBA" id="ARBA00048349"/>
    </source>
</evidence>
<evidence type="ECO:0000256" key="19">
    <source>
        <dbReference type="ARBA" id="ARBA00042217"/>
    </source>
</evidence>
<comment type="catalytic activity">
    <reaction evidence="20">
        <text>Zn(2+)(in) + 2 H(+)(out) = Zn(2+)(out) + 2 H(+)(in)</text>
        <dbReference type="Rhea" id="RHEA:72627"/>
        <dbReference type="ChEBI" id="CHEBI:15378"/>
        <dbReference type="ChEBI" id="CHEBI:29105"/>
    </reaction>
</comment>
<dbReference type="SUPFAM" id="SSF161111">
    <property type="entry name" value="Cation efflux protein transmembrane domain-like"/>
    <property type="match status" value="1"/>
</dbReference>
<feature type="transmembrane region" description="Helical" evidence="22">
    <location>
        <begin position="1134"/>
        <end position="1156"/>
    </location>
</feature>
<evidence type="ECO:0000256" key="7">
    <source>
        <dbReference type="ARBA" id="ARBA00022449"/>
    </source>
</evidence>
<protein>
    <recommendedName>
        <fullName evidence="17">Proton-coupled zinc antiporter SLC30A5</fullName>
    </recommendedName>
    <alternativeName>
        <fullName evidence="19">Solute carrier family 30 member 5</fullName>
    </alternativeName>
    <alternativeName>
        <fullName evidence="18">Zinc transporter 5</fullName>
    </alternativeName>
</protein>
<keyword evidence="14" id="KW-0406">Ion transport</keyword>
<feature type="transmembrane region" description="Helical" evidence="22">
    <location>
        <begin position="715"/>
        <end position="737"/>
    </location>
</feature>
<dbReference type="InterPro" id="IPR045316">
    <property type="entry name" value="Msc2-like"/>
</dbReference>
<feature type="transmembrane region" description="Helical" evidence="22">
    <location>
        <begin position="1107"/>
        <end position="1128"/>
    </location>
</feature>
<evidence type="ECO:0000256" key="9">
    <source>
        <dbReference type="ARBA" id="ARBA00022723"/>
    </source>
</evidence>
<comment type="similarity">
    <text evidence="5">Belongs to the cation diffusion facilitator (CDF) transporter (TC 2.A.4) family. SLC30A subfamily.</text>
</comment>
<sequence>MTSVIRTRATVIRVSEKQLPTVKSTFHGKKRAVSSAVQETKPSISLKKRKSQPIIHVHHVSTKLQPYFQAARTKSPIEIEDINPTTNHHNDFTLSFPDQRRVEPSNSIETTEKSNERLRKPKTICRITQKSCYFIMASIAAVFIIVTLATALTLTAANKQETTDTTVTTTSTTSTTTTTATTTTTTATTTTTTSTSSTTSTSTSTTTTTKTTTTTTTKTTTTSTTSTSTTSTSSTSTTTTTSTSTSTTTSTSTSTTTSDAETTIESDTTTTTNSISTAVDTTTTSTVSESTASLEFVTLLNSEILTESTNTVESSILAAIDTASVTPASISSLENTVASDNSIATDATDIVDQFSVTVTNSTFNSTTTSTTLESTTISDITIMSESIVTETLTSSEDSTNTLPDQILFKFVTDLDITATWNSETNSDINTISSNSTTTPEVTSTLESTTTTTSEISVILNYSTDKEETSTTTNLITVTDMEGTTVYDLSKTTKIRPLGDVLHIFILLILSKLLKTFALFITYDLLKSFHVILILFLITFIASIFLIFIQKPFSSFRLNKIIIFRLIKYTICLTIIRLLWLFGLTLCGPLRTILLFEHSDIVILACFHVLFSSSSNLGQQQQEKTSRIRGVVFFILAILGIFAFDNDDARQRMLDHPEGHTRHRLIAHMFYRLTSLIGVADHKGGVILLLIALFMRCIINSSNQKLVLDVGGPKKFYAITTCLSTVCLIPISFIMLLINNLFPESIDSVYTTVQTTLPSTISSSSFSNNTLLLIISIVFLSILIFVSDFYVEQIAVIKLERLRTFRYSTFIMIGSAIIASFLWTKSVTIANDKSVSFTKNIIQNEFEEHALSGGVAFAIVMFIFATDLLSKPVQQRSGAFIGYSQDGMPVFNVTQQKPQSLLFIIRTSLREILAETDSRKIFYFLCINLMFTFVELLYGAWTNSLGLISDGFHMLFDCTALVVGLYAALMSRWKPTRVFSYGYGRVEVLSGFVNGLFLVVVAFFVFYEAIGRLIDPPEINTNRLLAVSIAGFAVNMIGIFSFSHAHAHAHGGGGSCAMSQPTTTKEQHNHSHDEHSHSHGGDHGHSHASIEKSSHSHSLTDNANMKGVFLHVLADTLGSVGVIISSLLIQYFGWYISDPICSLFISIMIFLSVLPLLKDSAMTLLLQTPSNIQYEILERILKLENVLSYSDEHFWNLSSSMIVGSIHIQISNNGDEQRVTSQVQAILKEAQIQNLTVQVEKQVFFNHLTGLNSALGQLATSQNFFNR</sequence>
<comment type="caution">
    <text evidence="24">The sequence shown here is derived from an EMBL/GenBank/DDBJ whole genome shotgun (WGS) entry which is preliminary data.</text>
</comment>
<dbReference type="GO" id="GO:0032580">
    <property type="term" value="C:Golgi cisterna membrane"/>
    <property type="evidence" value="ECO:0007669"/>
    <property type="project" value="UniProtKB-SubCell"/>
</dbReference>
<evidence type="ECO:0000256" key="10">
    <source>
        <dbReference type="ARBA" id="ARBA00022833"/>
    </source>
</evidence>
<dbReference type="Pfam" id="PF01545">
    <property type="entry name" value="Cation_efflux"/>
    <property type="match status" value="1"/>
</dbReference>
<evidence type="ECO:0000256" key="1">
    <source>
        <dbReference type="ARBA" id="ARBA00004166"/>
    </source>
</evidence>
<evidence type="ECO:0000256" key="8">
    <source>
        <dbReference type="ARBA" id="ARBA00022692"/>
    </source>
</evidence>
<feature type="domain" description="Cation efflux protein transmembrane" evidence="23">
    <location>
        <begin position="920"/>
        <end position="1164"/>
    </location>
</feature>
<name>A0A818IFI8_9BILA</name>
<evidence type="ECO:0000256" key="17">
    <source>
        <dbReference type="ARBA" id="ARBA00040846"/>
    </source>
</evidence>
<evidence type="ECO:0000256" key="13">
    <source>
        <dbReference type="ARBA" id="ARBA00023034"/>
    </source>
</evidence>
<evidence type="ECO:0000256" key="21">
    <source>
        <dbReference type="SAM" id="MobiDB-lite"/>
    </source>
</evidence>
<keyword evidence="15 22" id="KW-0472">Membrane</keyword>
<gene>
    <name evidence="24" type="ORF">OXD698_LOCUS2562</name>
</gene>
<feature type="transmembrane region" description="Helical" evidence="22">
    <location>
        <begin position="809"/>
        <end position="829"/>
    </location>
</feature>
<evidence type="ECO:0000256" key="22">
    <source>
        <dbReference type="SAM" id="Phobius"/>
    </source>
</evidence>
<feature type="transmembrane region" description="Helical" evidence="22">
    <location>
        <begin position="593"/>
        <end position="613"/>
    </location>
</feature>
<evidence type="ECO:0000256" key="18">
    <source>
        <dbReference type="ARBA" id="ARBA00042038"/>
    </source>
</evidence>
<dbReference type="GO" id="GO:1904257">
    <property type="term" value="P:zinc ion import into Golgi lumen"/>
    <property type="evidence" value="ECO:0007669"/>
    <property type="project" value="TreeGrafter"/>
</dbReference>
<keyword evidence="11" id="KW-0864">Zinc transport</keyword>
<evidence type="ECO:0000256" key="12">
    <source>
        <dbReference type="ARBA" id="ARBA00022989"/>
    </source>
</evidence>
<evidence type="ECO:0000256" key="6">
    <source>
        <dbReference type="ARBA" id="ARBA00022448"/>
    </source>
</evidence>
<dbReference type="GO" id="GO:0046872">
    <property type="term" value="F:metal ion binding"/>
    <property type="evidence" value="ECO:0007669"/>
    <property type="project" value="UniProtKB-KW"/>
</dbReference>